<name>A0AA39IAN3_9BILA</name>
<comment type="caution">
    <text evidence="1">The sequence shown here is derived from an EMBL/GenBank/DDBJ whole genome shotgun (WGS) entry which is preliminary data.</text>
</comment>
<dbReference type="Proteomes" id="UP001175271">
    <property type="component" value="Unassembled WGS sequence"/>
</dbReference>
<sequence length="115" mass="13040">MATDYLIHFRDNIPERPFEWTDLHTVSIPSEGSFDYSQTYVCDRETDTTVQTEDVGTLAGNVDVRDVACQYEAQALSNDTIQRICSQPKFKAFVAKAGETLLVELEKEALLSQFR</sequence>
<gene>
    <name evidence="1" type="ORF">QR680_014970</name>
</gene>
<evidence type="ECO:0000313" key="1">
    <source>
        <dbReference type="EMBL" id="KAK0420925.1"/>
    </source>
</evidence>
<dbReference type="AlphaFoldDB" id="A0AA39IAN3"/>
<accession>A0AA39IAN3</accession>
<reference evidence="1" key="1">
    <citation type="submission" date="2023-06" db="EMBL/GenBank/DDBJ databases">
        <title>Genomic analysis of the entomopathogenic nematode Steinernema hermaphroditum.</title>
        <authorList>
            <person name="Schwarz E.M."/>
            <person name="Heppert J.K."/>
            <person name="Baniya A."/>
            <person name="Schwartz H.T."/>
            <person name="Tan C.-H."/>
            <person name="Antoshechkin I."/>
            <person name="Sternberg P.W."/>
            <person name="Goodrich-Blair H."/>
            <person name="Dillman A.R."/>
        </authorList>
    </citation>
    <scope>NUCLEOTIDE SEQUENCE</scope>
    <source>
        <strain evidence="1">PS9179</strain>
        <tissue evidence="1">Whole animal</tissue>
    </source>
</reference>
<evidence type="ECO:0000313" key="2">
    <source>
        <dbReference type="Proteomes" id="UP001175271"/>
    </source>
</evidence>
<protein>
    <submittedName>
        <fullName evidence="1">Uncharacterized protein</fullName>
    </submittedName>
</protein>
<keyword evidence="2" id="KW-1185">Reference proteome</keyword>
<organism evidence="1 2">
    <name type="scientific">Steinernema hermaphroditum</name>
    <dbReference type="NCBI Taxonomy" id="289476"/>
    <lineage>
        <taxon>Eukaryota</taxon>
        <taxon>Metazoa</taxon>
        <taxon>Ecdysozoa</taxon>
        <taxon>Nematoda</taxon>
        <taxon>Chromadorea</taxon>
        <taxon>Rhabditida</taxon>
        <taxon>Tylenchina</taxon>
        <taxon>Panagrolaimomorpha</taxon>
        <taxon>Strongyloidoidea</taxon>
        <taxon>Steinernematidae</taxon>
        <taxon>Steinernema</taxon>
    </lineage>
</organism>
<proteinExistence type="predicted"/>
<dbReference type="EMBL" id="JAUCMV010000002">
    <property type="protein sequence ID" value="KAK0420925.1"/>
    <property type="molecule type" value="Genomic_DNA"/>
</dbReference>